<accession>A0ABS8IYE4</accession>
<comment type="caution">
    <text evidence="1">The sequence shown here is derived from an EMBL/GenBank/DDBJ whole genome shotgun (WGS) entry which is preliminary data.</text>
</comment>
<dbReference type="InterPro" id="IPR047746">
    <property type="entry name" value="Dae2/Tae2-like"/>
</dbReference>
<protein>
    <submittedName>
        <fullName evidence="1">BPSL0067 family protein</fullName>
    </submittedName>
</protein>
<sequence length="134" mass="14817">MPHVYREVQSLERHALVDGGDCVALIKALAPGLKGLATSSWRPGVKVVDSRGLQPGTAIATFVDGRYPNKPTGNHAAFFLSYSGNAIWVMDQWKNDDKRPWVASRLIRPGLKHRDGTLRDPSNAAEAYYVIEMK</sequence>
<dbReference type="RefSeq" id="WP_229433910.1">
    <property type="nucleotide sequence ID" value="NZ_JAJHPV010000020.1"/>
</dbReference>
<evidence type="ECO:0000313" key="2">
    <source>
        <dbReference type="Proteomes" id="UP001198701"/>
    </source>
</evidence>
<organism evidence="1 2">
    <name type="scientific">Massilia agrisoli</name>
    <dbReference type="NCBI Taxonomy" id="2892444"/>
    <lineage>
        <taxon>Bacteria</taxon>
        <taxon>Pseudomonadati</taxon>
        <taxon>Pseudomonadota</taxon>
        <taxon>Betaproteobacteria</taxon>
        <taxon>Burkholderiales</taxon>
        <taxon>Oxalobacteraceae</taxon>
        <taxon>Telluria group</taxon>
        <taxon>Massilia</taxon>
    </lineage>
</organism>
<proteinExistence type="predicted"/>
<name>A0ABS8IYE4_9BURK</name>
<reference evidence="1 2" key="1">
    <citation type="submission" date="2021-11" db="EMBL/GenBank/DDBJ databases">
        <authorList>
            <person name="Huq M.A."/>
        </authorList>
    </citation>
    <scope>NUCLEOTIDE SEQUENCE [LARGE SCALE GENOMIC DNA]</scope>
    <source>
        <strain evidence="1 2">MAHUQ-52</strain>
    </source>
</reference>
<dbReference type="NCBIfam" id="NF033857">
    <property type="entry name" value="BPSL0067_fam"/>
    <property type="match status" value="1"/>
</dbReference>
<keyword evidence="2" id="KW-1185">Reference proteome</keyword>
<dbReference type="Proteomes" id="UP001198701">
    <property type="component" value="Unassembled WGS sequence"/>
</dbReference>
<dbReference type="EMBL" id="JAJHPV010000020">
    <property type="protein sequence ID" value="MCC6072933.1"/>
    <property type="molecule type" value="Genomic_DNA"/>
</dbReference>
<evidence type="ECO:0000313" key="1">
    <source>
        <dbReference type="EMBL" id="MCC6072933.1"/>
    </source>
</evidence>
<gene>
    <name evidence="1" type="ORF">LMJ30_18525</name>
</gene>